<dbReference type="AlphaFoldDB" id="A0A6A4H6V1"/>
<name>A0A6A4H6V1_9AGAR</name>
<organism evidence="1 2">
    <name type="scientific">Gymnopus androsaceus JB14</name>
    <dbReference type="NCBI Taxonomy" id="1447944"/>
    <lineage>
        <taxon>Eukaryota</taxon>
        <taxon>Fungi</taxon>
        <taxon>Dikarya</taxon>
        <taxon>Basidiomycota</taxon>
        <taxon>Agaricomycotina</taxon>
        <taxon>Agaricomycetes</taxon>
        <taxon>Agaricomycetidae</taxon>
        <taxon>Agaricales</taxon>
        <taxon>Marasmiineae</taxon>
        <taxon>Omphalotaceae</taxon>
        <taxon>Gymnopus</taxon>
    </lineage>
</organism>
<reference evidence="1" key="1">
    <citation type="journal article" date="2019" name="Environ. Microbiol.">
        <title>Fungal ecological strategies reflected in gene transcription - a case study of two litter decomposers.</title>
        <authorList>
            <person name="Barbi F."/>
            <person name="Kohler A."/>
            <person name="Barry K."/>
            <person name="Baskaran P."/>
            <person name="Daum C."/>
            <person name="Fauchery L."/>
            <person name="Ihrmark K."/>
            <person name="Kuo A."/>
            <person name="LaButti K."/>
            <person name="Lipzen A."/>
            <person name="Morin E."/>
            <person name="Grigoriev I.V."/>
            <person name="Henrissat B."/>
            <person name="Lindahl B."/>
            <person name="Martin F."/>
        </authorList>
    </citation>
    <scope>NUCLEOTIDE SEQUENCE</scope>
    <source>
        <strain evidence="1">JB14</strain>
    </source>
</reference>
<feature type="non-terminal residue" evidence="1">
    <location>
        <position position="1"/>
    </location>
</feature>
<sequence length="276" mass="31635">YPPPGEWVVENKEIWDNWYDYLHHGKQADPRISRKAMHQLDKALLQYNLKPNESAIFEDESGNLIAVVWEFCLSLGALHWANKIVQENITMLSAGSRVKTEFNFARNFEDQNLPEDEKQEIHYQAALVFALFWNLAKVFGPKEATTIDDIEGFIKDKGLYHMDTGIHGGGREQSYTVEVNGVPITFENAHLAPLQGVFAQNYARAIHYKDQPHKWSIAWTTFRDMLKKDMGAHFYLSDYAIWIQSSSNSATFGQPNQWHGTSLPNLPYSEKGEALL</sequence>
<evidence type="ECO:0000313" key="2">
    <source>
        <dbReference type="Proteomes" id="UP000799118"/>
    </source>
</evidence>
<gene>
    <name evidence="1" type="ORF">BT96DRAFT_828428</name>
</gene>
<keyword evidence="2" id="KW-1185">Reference proteome</keyword>
<accession>A0A6A4H6V1</accession>
<dbReference type="Proteomes" id="UP000799118">
    <property type="component" value="Unassembled WGS sequence"/>
</dbReference>
<evidence type="ECO:0000313" key="1">
    <source>
        <dbReference type="EMBL" id="KAE9393949.1"/>
    </source>
</evidence>
<dbReference type="EMBL" id="ML769560">
    <property type="protein sequence ID" value="KAE9393949.1"/>
    <property type="molecule type" value="Genomic_DNA"/>
</dbReference>
<protein>
    <submittedName>
        <fullName evidence="1">Uncharacterized protein</fullName>
    </submittedName>
</protein>
<dbReference type="OrthoDB" id="3060302at2759"/>
<proteinExistence type="predicted"/>